<dbReference type="KEGG" id="sxa:FMM02_07060"/>
<protein>
    <recommendedName>
        <fullName evidence="8">Trimeric autotransporter adhesin YadA-like C-terminal membrane anchor domain-containing protein</fullName>
    </recommendedName>
</protein>
<evidence type="ECO:0000256" key="1">
    <source>
        <dbReference type="ARBA" id="ARBA00004241"/>
    </source>
</evidence>
<accession>A0A516IS44</accession>
<dbReference type="OrthoDB" id="1631723at2"/>
<evidence type="ECO:0000256" key="3">
    <source>
        <dbReference type="ARBA" id="ARBA00022452"/>
    </source>
</evidence>
<evidence type="ECO:0000256" key="5">
    <source>
        <dbReference type="ARBA" id="ARBA00022729"/>
    </source>
</evidence>
<reference evidence="9 10" key="1">
    <citation type="submission" date="2019-07" db="EMBL/GenBank/DDBJ databases">
        <title>Sphingomonas AE3 Genome sequencing and assembly.</title>
        <authorList>
            <person name="Kim H."/>
        </authorList>
    </citation>
    <scope>NUCLEOTIDE SEQUENCE [LARGE SCALE GENOMIC DNA]</scope>
    <source>
        <strain evidence="9 10">AE3</strain>
    </source>
</reference>
<keyword evidence="7" id="KW-0998">Cell outer membrane</keyword>
<dbReference type="InterPro" id="IPR005594">
    <property type="entry name" value="YadA_C"/>
</dbReference>
<name>A0A516IS44_9SPHN</name>
<keyword evidence="5" id="KW-0732">Signal</keyword>
<dbReference type="GO" id="GO:0009279">
    <property type="term" value="C:cell outer membrane"/>
    <property type="evidence" value="ECO:0007669"/>
    <property type="project" value="UniProtKB-SubCell"/>
</dbReference>
<proteinExistence type="predicted"/>
<gene>
    <name evidence="9" type="ORF">FMM02_07060</name>
</gene>
<dbReference type="Proteomes" id="UP000321857">
    <property type="component" value="Chromosome"/>
</dbReference>
<evidence type="ECO:0000313" key="9">
    <source>
        <dbReference type="EMBL" id="QDP19737.1"/>
    </source>
</evidence>
<evidence type="ECO:0000256" key="7">
    <source>
        <dbReference type="ARBA" id="ARBA00023237"/>
    </source>
</evidence>
<dbReference type="Pfam" id="PF03895">
    <property type="entry name" value="YadA_anchor"/>
    <property type="match status" value="1"/>
</dbReference>
<sequence length="81" mass="8659">MAIAGLPRAMETGQTMVAAGVGTYRGKSAFAIGQPCFGQWTDRIQAGGYLWLKRVCGRPMPVSACSSRIKKGAPLRGRPDF</sequence>
<evidence type="ECO:0000256" key="6">
    <source>
        <dbReference type="ARBA" id="ARBA00023136"/>
    </source>
</evidence>
<dbReference type="EMBL" id="CP041659">
    <property type="protein sequence ID" value="QDP19737.1"/>
    <property type="molecule type" value="Genomic_DNA"/>
</dbReference>
<dbReference type="InterPro" id="IPR045584">
    <property type="entry name" value="Pilin-like"/>
</dbReference>
<keyword evidence="4" id="KW-0812">Transmembrane</keyword>
<dbReference type="SUPFAM" id="SSF54523">
    <property type="entry name" value="Pili subunits"/>
    <property type="match status" value="1"/>
</dbReference>
<dbReference type="AlphaFoldDB" id="A0A516IS44"/>
<feature type="domain" description="Trimeric autotransporter adhesin YadA-like C-terminal membrane anchor" evidence="8">
    <location>
        <begin position="10"/>
        <end position="33"/>
    </location>
</feature>
<dbReference type="Gene3D" id="3.30.1300.30">
    <property type="entry name" value="GSPII I/J protein-like"/>
    <property type="match status" value="1"/>
</dbReference>
<evidence type="ECO:0000259" key="8">
    <source>
        <dbReference type="Pfam" id="PF03895"/>
    </source>
</evidence>
<evidence type="ECO:0000256" key="2">
    <source>
        <dbReference type="ARBA" id="ARBA00004442"/>
    </source>
</evidence>
<keyword evidence="10" id="KW-1185">Reference proteome</keyword>
<organism evidence="9 10">
    <name type="scientific">Sphingomonas xanthus</name>
    <dbReference type="NCBI Taxonomy" id="2594473"/>
    <lineage>
        <taxon>Bacteria</taxon>
        <taxon>Pseudomonadati</taxon>
        <taxon>Pseudomonadota</taxon>
        <taxon>Alphaproteobacteria</taxon>
        <taxon>Sphingomonadales</taxon>
        <taxon>Sphingomonadaceae</taxon>
        <taxon>Sphingomonas</taxon>
    </lineage>
</organism>
<keyword evidence="3" id="KW-1134">Transmembrane beta strand</keyword>
<evidence type="ECO:0000256" key="4">
    <source>
        <dbReference type="ARBA" id="ARBA00022692"/>
    </source>
</evidence>
<evidence type="ECO:0000313" key="10">
    <source>
        <dbReference type="Proteomes" id="UP000321857"/>
    </source>
</evidence>
<comment type="subcellular location">
    <subcellularLocation>
        <location evidence="2">Cell outer membrane</location>
    </subcellularLocation>
    <subcellularLocation>
        <location evidence="1">Cell surface</location>
    </subcellularLocation>
</comment>
<keyword evidence="6" id="KW-0472">Membrane</keyword>
<dbReference type="GO" id="GO:0009986">
    <property type="term" value="C:cell surface"/>
    <property type="evidence" value="ECO:0007669"/>
    <property type="project" value="UniProtKB-SubCell"/>
</dbReference>